<dbReference type="Gene3D" id="2.50.20.20">
    <property type="match status" value="1"/>
</dbReference>
<dbReference type="Proteomes" id="UP000179010">
    <property type="component" value="Unassembled WGS sequence"/>
</dbReference>
<organism evidence="1 2">
    <name type="scientific">candidate division Kazan bacterium RIFCSPLOWO2_01_FULL_48_13</name>
    <dbReference type="NCBI Taxonomy" id="1798539"/>
    <lineage>
        <taxon>Bacteria</taxon>
        <taxon>Bacteria division Kazan-3B-28</taxon>
    </lineage>
</organism>
<dbReference type="EMBL" id="METE01000011">
    <property type="protein sequence ID" value="OGB85051.1"/>
    <property type="molecule type" value="Genomic_DNA"/>
</dbReference>
<gene>
    <name evidence="1" type="ORF">A2994_00345</name>
</gene>
<sequence>MTRPYLIITVLLLPLLLSGCGPQVELGVAVDRMMEKLSEVKQVEAVGQLKLVGESETAIFNGLKELVADFTAKADFANLDKLRFSLTLNLSGQAPEGATKIGAEIRGLPDYTYFRVKEANAPSGSPLSITSDARWYKVKNPEVSSGNVLGGGNRLTNEDGIKIRELIRSAKLFTVQTVLSDEVIKGVRSYHLAALIDQSALSDLLDAIQLVTGERVVLDRAKLMRLASDYTYDLYISRRDYHLVKLIAHGNLSTAGQSESVLEILFSRFDSPVGVVAPSEVKEFNINDLLKSPLGQL</sequence>
<name>A0A1F4PMZ0_UNCK3</name>
<reference evidence="1 2" key="1">
    <citation type="journal article" date="2016" name="Nat. Commun.">
        <title>Thousands of microbial genomes shed light on interconnected biogeochemical processes in an aquifer system.</title>
        <authorList>
            <person name="Anantharaman K."/>
            <person name="Brown C.T."/>
            <person name="Hug L.A."/>
            <person name="Sharon I."/>
            <person name="Castelle C.J."/>
            <person name="Probst A.J."/>
            <person name="Thomas B.C."/>
            <person name="Singh A."/>
            <person name="Wilkins M.J."/>
            <person name="Karaoz U."/>
            <person name="Brodie E.L."/>
            <person name="Williams K.H."/>
            <person name="Hubbard S.S."/>
            <person name="Banfield J.F."/>
        </authorList>
    </citation>
    <scope>NUCLEOTIDE SEQUENCE [LARGE SCALE GENOMIC DNA]</scope>
</reference>
<dbReference type="PROSITE" id="PS51257">
    <property type="entry name" value="PROKAR_LIPOPROTEIN"/>
    <property type="match status" value="1"/>
</dbReference>
<dbReference type="AlphaFoldDB" id="A0A1F4PMZ0"/>
<comment type="caution">
    <text evidence="1">The sequence shown here is derived from an EMBL/GenBank/DDBJ whole genome shotgun (WGS) entry which is preliminary data.</text>
</comment>
<proteinExistence type="predicted"/>
<evidence type="ECO:0000313" key="2">
    <source>
        <dbReference type="Proteomes" id="UP000179010"/>
    </source>
</evidence>
<accession>A0A1F4PMZ0</accession>
<evidence type="ECO:0000313" key="1">
    <source>
        <dbReference type="EMBL" id="OGB85051.1"/>
    </source>
</evidence>
<protein>
    <submittedName>
        <fullName evidence="1">Uncharacterized protein</fullName>
    </submittedName>
</protein>